<feature type="transmembrane region" description="Helical" evidence="1">
    <location>
        <begin position="172"/>
        <end position="193"/>
    </location>
</feature>
<feature type="transmembrane region" description="Helical" evidence="1">
    <location>
        <begin position="296"/>
        <end position="317"/>
    </location>
</feature>
<dbReference type="RefSeq" id="WP_255188477.1">
    <property type="nucleotide sequence ID" value="NZ_CP113517.1"/>
</dbReference>
<name>A0ABY7GGZ2_9GAMM</name>
<feature type="transmembrane region" description="Helical" evidence="1">
    <location>
        <begin position="231"/>
        <end position="249"/>
    </location>
</feature>
<reference evidence="2" key="1">
    <citation type="submission" date="2022-11" db="EMBL/GenBank/DDBJ databases">
        <title>Methylomonas rapida sp. nov., Carotenoid-Producing Obligate Methanotrophs with High Growth Characteristics and Biotechnological Potential.</title>
        <authorList>
            <person name="Tikhonova E.N."/>
            <person name="Suleimanov R.Z."/>
            <person name="Miroshnikov K."/>
            <person name="Oshkin I.Y."/>
            <person name="Belova S.E."/>
            <person name="Danilova O.V."/>
            <person name="Ashikhmin A."/>
            <person name="Konopkin A."/>
            <person name="But S.Y."/>
            <person name="Khmelenina V.N."/>
            <person name="Kuznetsov N."/>
            <person name="Pimenov N.V."/>
            <person name="Dedysh S.N."/>
        </authorList>
    </citation>
    <scope>NUCLEOTIDE SEQUENCE</scope>
    <source>
        <strain evidence="2">MP1</strain>
    </source>
</reference>
<feature type="transmembrane region" description="Helical" evidence="1">
    <location>
        <begin position="12"/>
        <end position="37"/>
    </location>
</feature>
<dbReference type="InterPro" id="IPR010266">
    <property type="entry name" value="NnrS"/>
</dbReference>
<organism evidence="2 3">
    <name type="scientific">Methylomonas rapida</name>
    <dbReference type="NCBI Taxonomy" id="2963939"/>
    <lineage>
        <taxon>Bacteria</taxon>
        <taxon>Pseudomonadati</taxon>
        <taxon>Pseudomonadota</taxon>
        <taxon>Gammaproteobacteria</taxon>
        <taxon>Methylococcales</taxon>
        <taxon>Methylococcaceae</taxon>
        <taxon>Methylomonas</taxon>
    </lineage>
</organism>
<keyword evidence="3" id="KW-1185">Reference proteome</keyword>
<evidence type="ECO:0000313" key="2">
    <source>
        <dbReference type="EMBL" id="WAR43511.1"/>
    </source>
</evidence>
<feature type="transmembrane region" description="Helical" evidence="1">
    <location>
        <begin position="58"/>
        <end position="79"/>
    </location>
</feature>
<keyword evidence="1" id="KW-0812">Transmembrane</keyword>
<feature type="transmembrane region" description="Helical" evidence="1">
    <location>
        <begin position="112"/>
        <end position="130"/>
    </location>
</feature>
<keyword evidence="1" id="KW-1133">Transmembrane helix</keyword>
<evidence type="ECO:0000256" key="1">
    <source>
        <dbReference type="SAM" id="Phobius"/>
    </source>
</evidence>
<protein>
    <submittedName>
        <fullName evidence="2">NnrS family protein</fullName>
    </submittedName>
</protein>
<feature type="transmembrane region" description="Helical" evidence="1">
    <location>
        <begin position="261"/>
        <end position="290"/>
    </location>
</feature>
<feature type="transmembrane region" description="Helical" evidence="1">
    <location>
        <begin position="329"/>
        <end position="347"/>
    </location>
</feature>
<evidence type="ECO:0000313" key="3">
    <source>
        <dbReference type="Proteomes" id="UP001162780"/>
    </source>
</evidence>
<feature type="transmembrane region" description="Helical" evidence="1">
    <location>
        <begin position="353"/>
        <end position="375"/>
    </location>
</feature>
<sequence>MNDKPVFDYPLFAMGFRAFFALAGLSALALIALWNAMSKGALHIDNYYPATVWHGHEMLLGYSTAVIAGFLLTAVRNWTGVQTVTPDQLASLSFLWIYGRVTPFYSELLPDVLIAMIDVAFLPALAYFVSKPMLKTGQLKNQIFTLLLLAMALANALLHAEILGVSESGAMAGLNLVLAIIVMMILVIAGRVFPFFTERGLSGVICIRNPGLDVAAIVVSLAVFLGLAFDISATLLTTVAVAAVVLNVMRVSGWYNPRIWYVPLLWVLYVGYGWLILGFVLVALAAYALIPLALALHAFTVGGIGILTLGMMARVALGHTGRALKASNMMALAFVLINLAALFRVLFPALLPAWYSGFVMVSTYSWLAAFSLFALSYASILTQPRIDGEAG</sequence>
<feature type="transmembrane region" description="Helical" evidence="1">
    <location>
        <begin position="142"/>
        <end position="160"/>
    </location>
</feature>
<feature type="transmembrane region" description="Helical" evidence="1">
    <location>
        <begin position="205"/>
        <end position="225"/>
    </location>
</feature>
<dbReference type="Pfam" id="PF05940">
    <property type="entry name" value="NnrS"/>
    <property type="match status" value="1"/>
</dbReference>
<keyword evidence="1" id="KW-0472">Membrane</keyword>
<dbReference type="EMBL" id="CP113517">
    <property type="protein sequence ID" value="WAR43511.1"/>
    <property type="molecule type" value="Genomic_DNA"/>
</dbReference>
<gene>
    <name evidence="2" type="ORF">NM686_014120</name>
</gene>
<dbReference type="Proteomes" id="UP001162780">
    <property type="component" value="Chromosome"/>
</dbReference>
<proteinExistence type="predicted"/>
<accession>A0ABY7GGZ2</accession>